<evidence type="ECO:0000313" key="8">
    <source>
        <dbReference type="Proteomes" id="UP000662857"/>
    </source>
</evidence>
<evidence type="ECO:0000256" key="4">
    <source>
        <dbReference type="ARBA" id="ARBA00023239"/>
    </source>
</evidence>
<dbReference type="AlphaFoldDB" id="A0A895YI71"/>
<name>A0A895YI71_9ACTN</name>
<comment type="similarity">
    <text evidence="5">Belongs to the class-II pyridoxal-phosphate-dependent aminotransferase family. MalY/PatB cystathionine beta-lyase subfamily.</text>
</comment>
<evidence type="ECO:0000256" key="3">
    <source>
        <dbReference type="ARBA" id="ARBA00022898"/>
    </source>
</evidence>
<dbReference type="Pfam" id="PF00155">
    <property type="entry name" value="Aminotran_1_2"/>
    <property type="match status" value="1"/>
</dbReference>
<keyword evidence="7" id="KW-0808">Transferase</keyword>
<evidence type="ECO:0000256" key="2">
    <source>
        <dbReference type="ARBA" id="ARBA00012224"/>
    </source>
</evidence>
<evidence type="ECO:0000256" key="1">
    <source>
        <dbReference type="ARBA" id="ARBA00001933"/>
    </source>
</evidence>
<dbReference type="InterPro" id="IPR015422">
    <property type="entry name" value="PyrdxlP-dep_Trfase_small"/>
</dbReference>
<keyword evidence="4" id="KW-0456">Lyase</keyword>
<dbReference type="KEGG" id="nhy:JQS43_05270"/>
<dbReference type="Gene3D" id="3.40.640.10">
    <property type="entry name" value="Type I PLP-dependent aspartate aminotransferase-like (Major domain)"/>
    <property type="match status" value="1"/>
</dbReference>
<dbReference type="RefSeq" id="WP_239677936.1">
    <property type="nucleotide sequence ID" value="NZ_CP070499.1"/>
</dbReference>
<dbReference type="InterPro" id="IPR004839">
    <property type="entry name" value="Aminotransferase_I/II_large"/>
</dbReference>
<dbReference type="InterPro" id="IPR015421">
    <property type="entry name" value="PyrdxlP-dep_Trfase_major"/>
</dbReference>
<sequence>MADFPGPSELASLTTEQLRERGSLKWTKFGPETIGAFVAEMDFGTAPAVLTALHEAVARGEFGYLPPALAADLAAACADFQHTRYGWRVEPELVFPVSDVLTGFELVMRHFSPPDTPIILPTPAYMPFLTLPPLHGRQVLQTPMRCEAGHYTLDLDRLAAAFRAGGRLLVLCNPANPVGRVFTPDELAAVTELVDRFGGRVFADEVHAPLTYAGHRHTPYAMTSAAAAAHTITAVSTSKAWNLPGLRCAQIILSNPADRAAWSVVGTGASTAPATIGVPAATAAYRAGRSWLDGAIDYLDQNRQLLAQLFADQLPQLAYHPPEGTYLAWLDCRRLPAADAPGEFFAQHAAVALVDGAECGEAGRGWVRMNIATPAPILHEMVTRLARAVGEDAVT</sequence>
<dbReference type="PANTHER" id="PTHR43525:SF2">
    <property type="entry name" value="CYSTATHIONINE BETA-LYASE-RELATED"/>
    <property type="match status" value="1"/>
</dbReference>
<dbReference type="InterPro" id="IPR015424">
    <property type="entry name" value="PyrdxlP-dep_Trfase"/>
</dbReference>
<evidence type="ECO:0000259" key="6">
    <source>
        <dbReference type="Pfam" id="PF00155"/>
    </source>
</evidence>
<dbReference type="Proteomes" id="UP000662857">
    <property type="component" value="Chromosome"/>
</dbReference>
<comment type="cofactor">
    <cofactor evidence="1">
        <name>pyridoxal 5'-phosphate</name>
        <dbReference type="ChEBI" id="CHEBI:597326"/>
    </cofactor>
</comment>
<dbReference type="CDD" id="cd00609">
    <property type="entry name" value="AAT_like"/>
    <property type="match status" value="1"/>
</dbReference>
<keyword evidence="8" id="KW-1185">Reference proteome</keyword>
<evidence type="ECO:0000313" key="7">
    <source>
        <dbReference type="EMBL" id="QSB15752.1"/>
    </source>
</evidence>
<dbReference type="Gene3D" id="3.90.1150.10">
    <property type="entry name" value="Aspartate Aminotransferase, domain 1"/>
    <property type="match status" value="1"/>
</dbReference>
<dbReference type="GO" id="GO:0047804">
    <property type="term" value="F:cysteine-S-conjugate beta-lyase activity"/>
    <property type="evidence" value="ECO:0007669"/>
    <property type="project" value="UniProtKB-EC"/>
</dbReference>
<keyword evidence="7" id="KW-0032">Aminotransferase</keyword>
<keyword evidence="3" id="KW-0663">Pyridoxal phosphate</keyword>
<dbReference type="InterPro" id="IPR051798">
    <property type="entry name" value="Class-II_PLP-Dep_Aminotrans"/>
</dbReference>
<gene>
    <name evidence="7" type="ORF">JQS43_05270</name>
</gene>
<evidence type="ECO:0000256" key="5">
    <source>
        <dbReference type="ARBA" id="ARBA00037974"/>
    </source>
</evidence>
<protein>
    <recommendedName>
        <fullName evidence="2">cysteine-S-conjugate beta-lyase</fullName>
        <ecNumber evidence="2">4.4.1.13</ecNumber>
    </recommendedName>
</protein>
<reference evidence="7" key="1">
    <citation type="submission" date="2021-02" db="EMBL/GenBank/DDBJ databases">
        <title>Natrosporangium hydrolyticum gen. nov., sp. nov, a haloalkaliphilic actinobacterium from a soda solonchak soil.</title>
        <authorList>
            <person name="Sorokin D.Y."/>
            <person name="Khijniak T.V."/>
            <person name="Zakharycheva A.P."/>
            <person name="Boueva O.V."/>
            <person name="Ariskina E.V."/>
            <person name="Hahnke R.L."/>
            <person name="Bunk B."/>
            <person name="Sproer C."/>
            <person name="Schumann P."/>
            <person name="Evtushenko L.I."/>
            <person name="Kublanov I.V."/>
        </authorList>
    </citation>
    <scope>NUCLEOTIDE SEQUENCE</scope>
    <source>
        <strain evidence="7">DSM 106523</strain>
    </source>
</reference>
<organism evidence="7 8">
    <name type="scientific">Natronosporangium hydrolyticum</name>
    <dbReference type="NCBI Taxonomy" id="2811111"/>
    <lineage>
        <taxon>Bacteria</taxon>
        <taxon>Bacillati</taxon>
        <taxon>Actinomycetota</taxon>
        <taxon>Actinomycetes</taxon>
        <taxon>Micromonosporales</taxon>
        <taxon>Micromonosporaceae</taxon>
        <taxon>Natronosporangium</taxon>
    </lineage>
</organism>
<proteinExistence type="inferred from homology"/>
<dbReference type="GO" id="GO:0030170">
    <property type="term" value="F:pyridoxal phosphate binding"/>
    <property type="evidence" value="ECO:0007669"/>
    <property type="project" value="InterPro"/>
</dbReference>
<dbReference type="PANTHER" id="PTHR43525">
    <property type="entry name" value="PROTEIN MALY"/>
    <property type="match status" value="1"/>
</dbReference>
<feature type="domain" description="Aminotransferase class I/classII large" evidence="6">
    <location>
        <begin position="40"/>
        <end position="375"/>
    </location>
</feature>
<dbReference type="GO" id="GO:0008483">
    <property type="term" value="F:transaminase activity"/>
    <property type="evidence" value="ECO:0007669"/>
    <property type="project" value="UniProtKB-KW"/>
</dbReference>
<dbReference type="EC" id="4.4.1.13" evidence="2"/>
<dbReference type="EMBL" id="CP070499">
    <property type="protein sequence ID" value="QSB15752.1"/>
    <property type="molecule type" value="Genomic_DNA"/>
</dbReference>
<dbReference type="SUPFAM" id="SSF53383">
    <property type="entry name" value="PLP-dependent transferases"/>
    <property type="match status" value="1"/>
</dbReference>
<accession>A0A895YI71</accession>